<dbReference type="EMBL" id="PDNZ01000007">
    <property type="protein sequence ID" value="PWW81422.1"/>
    <property type="molecule type" value="Genomic_DNA"/>
</dbReference>
<evidence type="ECO:0000259" key="3">
    <source>
        <dbReference type="Pfam" id="PF02769"/>
    </source>
</evidence>
<protein>
    <submittedName>
        <fullName evidence="4">Hydrogenase expression/formation protein HypE</fullName>
    </submittedName>
</protein>
<dbReference type="OrthoDB" id="9801934at2"/>
<dbReference type="GO" id="GO:0051604">
    <property type="term" value="P:protein maturation"/>
    <property type="evidence" value="ECO:0007669"/>
    <property type="project" value="TreeGrafter"/>
</dbReference>
<feature type="domain" description="PurM-like C-terminal" evidence="3">
    <location>
        <begin position="173"/>
        <end position="323"/>
    </location>
</feature>
<dbReference type="InterPro" id="IPR016188">
    <property type="entry name" value="PurM-like_N"/>
</dbReference>
<comment type="similarity">
    <text evidence="1">Belongs to the HypE family.</text>
</comment>
<evidence type="ECO:0000259" key="2">
    <source>
        <dbReference type="Pfam" id="PF00586"/>
    </source>
</evidence>
<dbReference type="Pfam" id="PF02769">
    <property type="entry name" value="AIRS_C"/>
    <property type="match status" value="1"/>
</dbReference>
<reference evidence="5" key="1">
    <citation type="submission" date="2017-10" db="EMBL/GenBank/DDBJ databases">
        <authorList>
            <person name="Gaisin V.A."/>
            <person name="Rysina M.S."/>
            <person name="Grouzdev D.S."/>
        </authorList>
    </citation>
    <scope>NUCLEOTIDE SEQUENCE [LARGE SCALE GENOMIC DNA]</scope>
    <source>
        <strain evidence="5">V1</strain>
    </source>
</reference>
<dbReference type="InterPro" id="IPR036921">
    <property type="entry name" value="PurM-like_N_sf"/>
</dbReference>
<comment type="caution">
    <text evidence="4">The sequence shown here is derived from an EMBL/GenBank/DDBJ whole genome shotgun (WGS) entry which is preliminary data.</text>
</comment>
<dbReference type="Gene3D" id="3.30.1330.10">
    <property type="entry name" value="PurM-like, N-terminal domain"/>
    <property type="match status" value="1"/>
</dbReference>
<dbReference type="PIRSF" id="PIRSF005644">
    <property type="entry name" value="Hdrgns_mtr_HypE"/>
    <property type="match status" value="1"/>
</dbReference>
<sequence>MSIELQCPVPHFNHETIQMAHGAGGVLSRELTRKVFLPCFGNSSLDTLDDQAKLSIGAGKIAFTTDTFVVSPIFFPGGTIGDLAVSGTVNDLAVGGAIPLYLSAGFVLEEGFPLTDLQKVVSSMADAADKAGVQIVTGDTKVVEKGQCDGIFINTSGIGVIKNGIDISCTNLKPGDSIIVSGTLGDHGMAVMAARKGLSFQSDIISDTRSLSALISEILDEVPEVHAMRDPTRGGLAATLNELAEASRKGIVLDESTLPVRPDVQGASELLGIDPLNVANEGKVVVAVPRESAEKVLRVMQRHAYPSAGDAAIIGEVVDEHPGMVIVRTFLGSKRILEMPLGEQLPRIC</sequence>
<proteinExistence type="inferred from homology"/>
<dbReference type="Pfam" id="PF00586">
    <property type="entry name" value="AIRS"/>
    <property type="match status" value="1"/>
</dbReference>
<accession>A0A317T3X9</accession>
<dbReference type="Gene3D" id="3.90.650.10">
    <property type="entry name" value="PurM-like C-terminal domain"/>
    <property type="match status" value="1"/>
</dbReference>
<dbReference type="InterPro" id="IPR036676">
    <property type="entry name" value="PurM-like_C_sf"/>
</dbReference>
<dbReference type="InterPro" id="IPR011854">
    <property type="entry name" value="HypE"/>
</dbReference>
<dbReference type="NCBIfam" id="TIGR02124">
    <property type="entry name" value="hypE"/>
    <property type="match status" value="1"/>
</dbReference>
<dbReference type="PANTHER" id="PTHR30303:SF0">
    <property type="entry name" value="CARBAMOYL DEHYDRATASE HYPE"/>
    <property type="match status" value="1"/>
</dbReference>
<gene>
    <name evidence="4" type="primary">hypE</name>
    <name evidence="4" type="ORF">CR164_10340</name>
</gene>
<feature type="domain" description="PurM-like N-terminal" evidence="2">
    <location>
        <begin position="49"/>
        <end position="161"/>
    </location>
</feature>
<evidence type="ECO:0000313" key="4">
    <source>
        <dbReference type="EMBL" id="PWW81422.1"/>
    </source>
</evidence>
<dbReference type="RefSeq" id="WP_110023916.1">
    <property type="nucleotide sequence ID" value="NZ_PDNZ01000007.1"/>
</dbReference>
<dbReference type="InterPro" id="IPR010918">
    <property type="entry name" value="PurM-like_C_dom"/>
</dbReference>
<dbReference type="CDD" id="cd02197">
    <property type="entry name" value="HypE"/>
    <property type="match status" value="1"/>
</dbReference>
<dbReference type="AlphaFoldDB" id="A0A317T3X9"/>
<evidence type="ECO:0000256" key="1">
    <source>
        <dbReference type="ARBA" id="ARBA00006243"/>
    </source>
</evidence>
<keyword evidence="5" id="KW-1185">Reference proteome</keyword>
<dbReference type="SUPFAM" id="SSF56042">
    <property type="entry name" value="PurM C-terminal domain-like"/>
    <property type="match status" value="1"/>
</dbReference>
<dbReference type="PANTHER" id="PTHR30303">
    <property type="entry name" value="HYDROGENASE ISOENZYMES FORMATION PROTEIN HYPE"/>
    <property type="match status" value="1"/>
</dbReference>
<dbReference type="SUPFAM" id="SSF55326">
    <property type="entry name" value="PurM N-terminal domain-like"/>
    <property type="match status" value="1"/>
</dbReference>
<evidence type="ECO:0000313" key="5">
    <source>
        <dbReference type="Proteomes" id="UP000246278"/>
    </source>
</evidence>
<dbReference type="Proteomes" id="UP000246278">
    <property type="component" value="Unassembled WGS sequence"/>
</dbReference>
<organism evidence="4 5">
    <name type="scientific">Prosthecochloris marina</name>
    <dbReference type="NCBI Taxonomy" id="2017681"/>
    <lineage>
        <taxon>Bacteria</taxon>
        <taxon>Pseudomonadati</taxon>
        <taxon>Chlorobiota</taxon>
        <taxon>Chlorobiia</taxon>
        <taxon>Chlorobiales</taxon>
        <taxon>Chlorobiaceae</taxon>
        <taxon>Prosthecochloris</taxon>
    </lineage>
</organism>
<name>A0A317T3X9_9CHLB</name>